<comment type="caution">
    <text evidence="1">The sequence shown here is derived from an EMBL/GenBank/DDBJ whole genome shotgun (WGS) entry which is preliminary data.</text>
</comment>
<dbReference type="Proteomes" id="UP000024942">
    <property type="component" value="Unassembled WGS sequence"/>
</dbReference>
<dbReference type="STRING" id="1280953.HOC_02706"/>
<organism evidence="1 2">
    <name type="scientific">Hyphomonas oceanitis SCH89</name>
    <dbReference type="NCBI Taxonomy" id="1280953"/>
    <lineage>
        <taxon>Bacteria</taxon>
        <taxon>Pseudomonadati</taxon>
        <taxon>Pseudomonadota</taxon>
        <taxon>Alphaproteobacteria</taxon>
        <taxon>Hyphomonadales</taxon>
        <taxon>Hyphomonadaceae</taxon>
        <taxon>Hyphomonas</taxon>
    </lineage>
</organism>
<keyword evidence="2" id="KW-1185">Reference proteome</keyword>
<dbReference type="EMBL" id="ARYL01000002">
    <property type="protein sequence ID" value="KDA04209.1"/>
    <property type="molecule type" value="Genomic_DNA"/>
</dbReference>
<dbReference type="RefSeq" id="WP_051624456.1">
    <property type="nucleotide sequence ID" value="NZ_ARYL01000002.1"/>
</dbReference>
<name>A0A059GBU1_9PROT</name>
<protein>
    <submittedName>
        <fullName evidence="1">Uncharacterized protein</fullName>
    </submittedName>
</protein>
<evidence type="ECO:0000313" key="2">
    <source>
        <dbReference type="Proteomes" id="UP000024942"/>
    </source>
</evidence>
<dbReference type="Pfam" id="PF11000">
    <property type="entry name" value="DUF2840"/>
    <property type="match status" value="1"/>
</dbReference>
<dbReference type="OrthoDB" id="6951663at2"/>
<dbReference type="InterPro" id="IPR021263">
    <property type="entry name" value="DUF2840"/>
</dbReference>
<dbReference type="AlphaFoldDB" id="A0A059GBU1"/>
<accession>A0A059GBU1</accession>
<reference evidence="1 2" key="1">
    <citation type="journal article" date="2014" name="Antonie Van Leeuwenhoek">
        <title>Hyphomonas beringensis sp. nov. and Hyphomonas chukchiensis sp. nov., isolated from surface seawater of the Bering Sea and Chukchi Sea.</title>
        <authorList>
            <person name="Li C."/>
            <person name="Lai Q."/>
            <person name="Li G."/>
            <person name="Dong C."/>
            <person name="Wang J."/>
            <person name="Liao Y."/>
            <person name="Shao Z."/>
        </authorList>
    </citation>
    <scope>NUCLEOTIDE SEQUENCE [LARGE SCALE GENOMIC DNA]</scope>
    <source>
        <strain evidence="1 2">SCH89</strain>
    </source>
</reference>
<gene>
    <name evidence="1" type="ORF">HOC_02706</name>
</gene>
<sequence>MTPNLTRVSLVQEDSGLSTRLLFGNPASSNDIRPGVSIAAFQQDAVFGYERRRPNERSADGWQIFILKAAGPGDLASRIRGIQPGAEILLSALNHFHARRATHALDLVWQHTEPHTISPSFWLRLFTQLQAGLDTSDLLRRQVW</sequence>
<proteinExistence type="predicted"/>
<evidence type="ECO:0000313" key="1">
    <source>
        <dbReference type="EMBL" id="KDA04209.1"/>
    </source>
</evidence>